<keyword evidence="8" id="KW-0472">Membrane</keyword>
<feature type="region of interest" description="Disordered" evidence="7">
    <location>
        <begin position="1669"/>
        <end position="1709"/>
    </location>
</feature>
<organism evidence="12 13">
    <name type="scientific">Streptococcus suis</name>
    <dbReference type="NCBI Taxonomy" id="1307"/>
    <lineage>
        <taxon>Bacteria</taxon>
        <taxon>Bacillati</taxon>
        <taxon>Bacillota</taxon>
        <taxon>Bacilli</taxon>
        <taxon>Lactobacillales</taxon>
        <taxon>Streptococcaceae</taxon>
        <taxon>Streptococcus</taxon>
    </lineage>
</organism>
<feature type="domain" description="G5" evidence="10">
    <location>
        <begin position="1412"/>
        <end position="1491"/>
    </location>
</feature>
<dbReference type="GO" id="GO:0005975">
    <property type="term" value="P:carbohydrate metabolic process"/>
    <property type="evidence" value="ECO:0007669"/>
    <property type="project" value="InterPro"/>
</dbReference>
<dbReference type="GO" id="GO:0004563">
    <property type="term" value="F:beta-N-acetylhexosaminidase activity"/>
    <property type="evidence" value="ECO:0007669"/>
    <property type="project" value="InterPro"/>
</dbReference>
<dbReference type="SUPFAM" id="SSF55545">
    <property type="entry name" value="beta-N-acetylhexosaminidase-like domain"/>
    <property type="match status" value="1"/>
</dbReference>
<keyword evidence="6" id="KW-0175">Coiled coil</keyword>
<feature type="domain" description="F5/8 type C" evidence="9">
    <location>
        <begin position="129"/>
        <end position="252"/>
    </location>
</feature>
<dbReference type="EMBL" id="SSXO01000002">
    <property type="protein sequence ID" value="TII00311.1"/>
    <property type="molecule type" value="Genomic_DNA"/>
</dbReference>
<dbReference type="EMBL" id="SSXO01000001">
    <property type="protein sequence ID" value="TII00793.1"/>
    <property type="molecule type" value="Genomic_DNA"/>
</dbReference>
<protein>
    <submittedName>
        <fullName evidence="12">Cell wall anchor protein</fullName>
    </submittedName>
</protein>
<dbReference type="InterPro" id="IPR013320">
    <property type="entry name" value="ConA-like_dom_sf"/>
</dbReference>
<dbReference type="Pfam" id="PF00728">
    <property type="entry name" value="Glyco_hydro_20"/>
    <property type="match status" value="1"/>
</dbReference>
<dbReference type="SUPFAM" id="SSF49785">
    <property type="entry name" value="Galactose-binding domain-like"/>
    <property type="match status" value="3"/>
</dbReference>
<evidence type="ECO:0000256" key="2">
    <source>
        <dbReference type="ARBA" id="ARBA00022729"/>
    </source>
</evidence>
<feature type="region of interest" description="Disordered" evidence="7">
    <location>
        <begin position="101"/>
        <end position="127"/>
    </location>
</feature>
<evidence type="ECO:0000259" key="9">
    <source>
        <dbReference type="PROSITE" id="PS50022"/>
    </source>
</evidence>
<comment type="similarity">
    <text evidence="1">Belongs to the glycosyl hydrolase 20 family.</text>
</comment>
<accession>A0A4T2GP74</accession>
<evidence type="ECO:0000256" key="4">
    <source>
        <dbReference type="ARBA" id="ARBA00023295"/>
    </source>
</evidence>
<keyword evidence="8" id="KW-1133">Transmembrane helix</keyword>
<dbReference type="OrthoDB" id="107551at2"/>
<dbReference type="SUPFAM" id="SSF51445">
    <property type="entry name" value="(Trans)glycosidases"/>
    <property type="match status" value="1"/>
</dbReference>
<gene>
    <name evidence="12" type="ORF">FAJ39_00190</name>
    <name evidence="11" type="ORF">FAJ39_04400</name>
</gene>
<feature type="compositionally biased region" description="Basic and acidic residues" evidence="7">
    <location>
        <begin position="1674"/>
        <end position="1690"/>
    </location>
</feature>
<dbReference type="PROSITE" id="PS50022">
    <property type="entry name" value="FA58C_3"/>
    <property type="match status" value="3"/>
</dbReference>
<evidence type="ECO:0000256" key="7">
    <source>
        <dbReference type="SAM" id="MobiDB-lite"/>
    </source>
</evidence>
<dbReference type="CDD" id="cd06564">
    <property type="entry name" value="GH20_DspB_LnbB-like"/>
    <property type="match status" value="1"/>
</dbReference>
<dbReference type="InterPro" id="IPR017853">
    <property type="entry name" value="GH"/>
</dbReference>
<keyword evidence="2" id="KW-0732">Signal</keyword>
<dbReference type="Gene3D" id="2.20.230.10">
    <property type="entry name" value="Resuscitation-promoting factor rpfb"/>
    <property type="match status" value="2"/>
</dbReference>
<dbReference type="InterPro" id="IPR011098">
    <property type="entry name" value="G5_dom"/>
</dbReference>
<evidence type="ECO:0000256" key="6">
    <source>
        <dbReference type="SAM" id="Coils"/>
    </source>
</evidence>
<evidence type="ECO:0000313" key="11">
    <source>
        <dbReference type="EMBL" id="TII00311.1"/>
    </source>
</evidence>
<proteinExistence type="inferred from homology"/>
<dbReference type="SMART" id="SM01208">
    <property type="entry name" value="G5"/>
    <property type="match status" value="2"/>
</dbReference>
<dbReference type="PANTHER" id="PTHR43678:SF1">
    <property type="entry name" value="BETA-N-ACETYLHEXOSAMINIDASE"/>
    <property type="match status" value="1"/>
</dbReference>
<sequence>MTILNMLIYKQKAERKHMVKHFSKRLVETFSIRKTCLGVGSVLICSSLLASLQGGQLVHAEQLESTGEALTPALALETDQELAHPVQGEQEEAVAVDSVVLQDESGSSSPDQEEKLADPTEPNFSQASAGERHWVNHAQGAQVVADNQENEFPASRAVDGIINRSAANLDQSRWGTEMGTDDRRLKLDLGSPKRVEEVAIYWERDNVTGFQLQASDDNQTYRTVYRKAGTEHVALDTRFQLEEAVEARYFKLLIDQYDGGQLNWPSVSLYEIELLGQAVLNNLAKGKSVQANGQEVANLSADKVTDGNGTTRWASDRGHSPKFIQIDLGQRETFSTITVDWERKNASNYRFQVSDDGQQWRDVLIRTQKPSDFKEIFSLSTSQTGRYLKLVIDQFDASGETKDGRQVTWDTVSVYEIEVFKEAVVVRQEESLRDIAARLEIPILTRDLTRWSLPQVPQGVEIEFIGADLEQILDRDLTIYRPLVDTTVSYNYRLRRGDQVYETPARVVLVEGLYRVEESDNAKLTVAPGLAEWKGHTGYFQALATSRIVVSEDDREALAYAVQSFKEDYEAITGRSIALVYGEAPQAGDFYFELNDRDPGLKKEGYLLTIGDHIKVEANQVTGAFWSTQTLLQLLNQNPDQIAKGIARDYPKYETRGFMLDVGRKPIQLSVLKDMIKALSWYKFNDFQLHLNDNYIWVEEYQREGNPYGAYSAFRLESDIKEGGNGGLNKADLTAKDVFYSKAEFKELIAFAKNRGIRIVPEFDAPAHALAFTKVRPDLTMTDRTVNRWVDHLEVSNPESLAFIKSVWDEYLTGEDPVFGETDTIHIGVDEFEGNNEAFRAFTDQLLRFAIDRGKTPRFWGSLTAKPGTTPVRVEGTEMNIWSTGWARPADMYQLGYSLINTLDGDLYIVPAAGYYADYLNAERLYNQWEVNKMGNTIIPAGSEQMKGAAFAIWNDMIDRRANGILEQDIYKRFEAVLPALTAKMWGNRDGGSYRQYLAAVEAIGKPANYNPHHQVNSLGETLLHYKFDLDNLEDFSGNNFDGSQEHAISFADGQAGRALRLAGGSSYFKTPLEKVGPQNSLSVWVKLDASAQGEQILMESGRDAIKLVQKETGKVGLSLEGYDHSFNYTLPRDQWVHLTFKGSIGMSQLYVNGELVDTLSRQATGGKQVSLTLPTAYIGSKEHAMTGLIDQLLVWQDKGLSSLRPARQNWLVSSDNENADGPISMAFDGDSTTIWHTQWQPAKKNLPATILIDMKEAQDLDHLNYLPRQTGNNGHITAYQLYGKLQESDDYQLLSQGNLPDTGQEKQIRFSPRTVRYLKMLVTDGHGGFGSAAELTPASTNYSQALKEKILEADAHLLLAAAYSPSSIEDLEQKVRSAKALLEDQASRQLVSEKIAELTEAIGNLSLKKAEPQVRLERREVLEEIAIPVEKISDDQLALGEEVIESQGRAGSIQKIFEDRYEDDVLVSSRLVDTVQTAAQAKRIRVGTGRVQLLARKGQLVDQLQALLATDRTSWKPWDEPTFQEKVASLRTQLEDPEVNLDQIEKELEKLILLLEKGARNQLPEGLTLPSLTIEYRKREIENKLSYPSLMEEDPNLPLGEKKVIQIGLEGFLNQHYEDVYVQGELVASRLVETSQQDPLPEIVAVGSQVPVRQKDEQVSPDMQVTAVSVPQLRDEQKPVFEQEADKQSSRKPVGSGETASQARLPETASKDQSIFALGLACGLVGIGLSCQKRRRHIR</sequence>
<evidence type="ECO:0000259" key="10">
    <source>
        <dbReference type="PROSITE" id="PS51109"/>
    </source>
</evidence>
<dbReference type="PROSITE" id="PS51109">
    <property type="entry name" value="G5"/>
    <property type="match status" value="2"/>
</dbReference>
<evidence type="ECO:0000313" key="13">
    <source>
        <dbReference type="Proteomes" id="UP000305165"/>
    </source>
</evidence>
<feature type="active site" description="Proton donor" evidence="5">
    <location>
        <position position="831"/>
    </location>
</feature>
<name>A0A4T2GP74_STRSU</name>
<reference evidence="12 13" key="1">
    <citation type="submission" date="2019-04" db="EMBL/GenBank/DDBJ databases">
        <title>Genome analysis of Streptococcus suis strain WUSS424.</title>
        <authorList>
            <person name="Chen H."/>
            <person name="Gao X."/>
            <person name="Wu Z."/>
        </authorList>
    </citation>
    <scope>NUCLEOTIDE SEQUENCE [LARGE SCALE GENOMIC DNA]</scope>
    <source>
        <strain evidence="12 13">WUSS424</strain>
    </source>
</reference>
<dbReference type="Gene3D" id="3.20.20.80">
    <property type="entry name" value="Glycosidases"/>
    <property type="match status" value="1"/>
</dbReference>
<dbReference type="InterPro" id="IPR015882">
    <property type="entry name" value="HEX_bac_N"/>
</dbReference>
<feature type="transmembrane region" description="Helical" evidence="8">
    <location>
        <begin position="1715"/>
        <end position="1732"/>
    </location>
</feature>
<dbReference type="InterPro" id="IPR025705">
    <property type="entry name" value="Beta_hexosaminidase_sua/sub"/>
</dbReference>
<evidence type="ECO:0000256" key="8">
    <source>
        <dbReference type="SAM" id="Phobius"/>
    </source>
</evidence>
<feature type="domain" description="G5" evidence="10">
    <location>
        <begin position="1572"/>
        <end position="1651"/>
    </location>
</feature>
<keyword evidence="3" id="KW-0378">Hydrolase</keyword>
<dbReference type="Proteomes" id="UP000305165">
    <property type="component" value="Unassembled WGS sequence"/>
</dbReference>
<dbReference type="Pfam" id="PF07501">
    <property type="entry name" value="G5"/>
    <property type="match status" value="2"/>
</dbReference>
<dbReference type="PANTHER" id="PTHR43678">
    <property type="entry name" value="PUTATIVE (AFU_ORTHOLOGUE AFUA_2G00640)-RELATED"/>
    <property type="match status" value="1"/>
</dbReference>
<dbReference type="Pfam" id="PF02838">
    <property type="entry name" value="Glyco_hydro_20b"/>
    <property type="match status" value="1"/>
</dbReference>
<evidence type="ECO:0000256" key="3">
    <source>
        <dbReference type="ARBA" id="ARBA00022801"/>
    </source>
</evidence>
<dbReference type="Gene3D" id="3.30.379.10">
    <property type="entry name" value="Chitobiase/beta-hexosaminidase domain 2-like"/>
    <property type="match status" value="1"/>
</dbReference>
<dbReference type="Gene3D" id="2.60.120.200">
    <property type="match status" value="1"/>
</dbReference>
<evidence type="ECO:0000256" key="1">
    <source>
        <dbReference type="ARBA" id="ARBA00006285"/>
    </source>
</evidence>
<dbReference type="Gene3D" id="2.60.120.260">
    <property type="entry name" value="Galactose-binding domain-like"/>
    <property type="match status" value="3"/>
</dbReference>
<dbReference type="Pfam" id="PF13385">
    <property type="entry name" value="Laminin_G_3"/>
    <property type="match status" value="1"/>
</dbReference>
<dbReference type="InterPro" id="IPR008979">
    <property type="entry name" value="Galactose-bd-like_sf"/>
</dbReference>
<feature type="coiled-coil region" evidence="6">
    <location>
        <begin position="1528"/>
        <end position="1562"/>
    </location>
</feature>
<dbReference type="Pfam" id="PF00754">
    <property type="entry name" value="F5_F8_type_C"/>
    <property type="match status" value="1"/>
</dbReference>
<dbReference type="Pfam" id="PF22633">
    <property type="entry name" value="F5_F8_type_C_2"/>
    <property type="match status" value="2"/>
</dbReference>
<feature type="domain" description="F5/8 type C" evidence="9">
    <location>
        <begin position="1194"/>
        <end position="1341"/>
    </location>
</feature>
<evidence type="ECO:0000313" key="12">
    <source>
        <dbReference type="EMBL" id="TII00793.1"/>
    </source>
</evidence>
<dbReference type="SUPFAM" id="SSF49899">
    <property type="entry name" value="Concanavalin A-like lectins/glucanases"/>
    <property type="match status" value="1"/>
</dbReference>
<keyword evidence="8" id="KW-0812">Transmembrane</keyword>
<dbReference type="PRINTS" id="PR00738">
    <property type="entry name" value="GLHYDRLASE20"/>
</dbReference>
<dbReference type="InterPro" id="IPR015883">
    <property type="entry name" value="Glyco_hydro_20_cat"/>
</dbReference>
<dbReference type="InterPro" id="IPR000421">
    <property type="entry name" value="FA58C"/>
</dbReference>
<dbReference type="InterPro" id="IPR052764">
    <property type="entry name" value="GH20_Enzymes"/>
</dbReference>
<keyword evidence="4" id="KW-0326">Glycosidase</keyword>
<feature type="domain" description="F5/8 type C" evidence="9">
    <location>
        <begin position="267"/>
        <end position="422"/>
    </location>
</feature>
<comment type="caution">
    <text evidence="12">The sequence shown here is derived from an EMBL/GenBank/DDBJ whole genome shotgun (WGS) entry which is preliminary data.</text>
</comment>
<evidence type="ECO:0000256" key="5">
    <source>
        <dbReference type="PIRSR" id="PIRSR625705-1"/>
    </source>
</evidence>
<dbReference type="InterPro" id="IPR029018">
    <property type="entry name" value="Hex-like_dom2"/>
</dbReference>